<dbReference type="PANTHER" id="PTHR43209:SF1">
    <property type="entry name" value="TRNA SULFURTRANSFERASE"/>
    <property type="match status" value="1"/>
</dbReference>
<dbReference type="GO" id="GO:0140741">
    <property type="term" value="F:tRNA-uracil-4 sulfurtransferase activity"/>
    <property type="evidence" value="ECO:0007669"/>
    <property type="project" value="UniProtKB-EC"/>
</dbReference>
<dbReference type="EC" id="2.8.1.4" evidence="1"/>
<name>A0ABY6HW79_9ARCH</name>
<dbReference type="InterPro" id="IPR050102">
    <property type="entry name" value="tRNA_sulfurtransferase_ThiI"/>
</dbReference>
<proteinExistence type="predicted"/>
<keyword evidence="2" id="KW-1185">Reference proteome</keyword>
<keyword evidence="1" id="KW-0808">Transferase</keyword>
<evidence type="ECO:0000313" key="2">
    <source>
        <dbReference type="Proteomes" id="UP001208689"/>
    </source>
</evidence>
<accession>A0ABY6HW79</accession>
<dbReference type="SUPFAM" id="SSF143437">
    <property type="entry name" value="THUMP domain-like"/>
    <property type="match status" value="1"/>
</dbReference>
<dbReference type="EMBL" id="CP104013">
    <property type="protein sequence ID" value="UYP47112.1"/>
    <property type="molecule type" value="Genomic_DNA"/>
</dbReference>
<gene>
    <name evidence="1" type="ORF">NEF87_003397</name>
</gene>
<reference evidence="1" key="1">
    <citation type="submission" date="2022-09" db="EMBL/GenBank/DDBJ databases">
        <title>Actin cytoskeleton and complex cell architecture in an #Asgard archaeon.</title>
        <authorList>
            <person name="Ponce Toledo R.I."/>
            <person name="Schleper C."/>
            <person name="Rodrigues Oliveira T."/>
            <person name="Wollweber F."/>
            <person name="Xu J."/>
            <person name="Rittmann S."/>
            <person name="Klingl A."/>
            <person name="Pilhofer M."/>
        </authorList>
    </citation>
    <scope>NUCLEOTIDE SEQUENCE</scope>
    <source>
        <strain evidence="1">B-35</strain>
    </source>
</reference>
<dbReference type="Proteomes" id="UP001208689">
    <property type="component" value="Chromosome"/>
</dbReference>
<dbReference type="Gene3D" id="3.30.2130.30">
    <property type="match status" value="1"/>
</dbReference>
<dbReference type="PANTHER" id="PTHR43209">
    <property type="entry name" value="TRNA SULFURTRANSFERASE"/>
    <property type="match status" value="1"/>
</dbReference>
<sequence length="453" mass="51905">MVSFSENRKIPYRVILCKYNEISLKSSQYQKKIFQILIDSVKKICIRENLHLQSALNLKGRLLFFFNSEEIPAALFVFRHIIGFQSIAPAISVSRKYETLKHAFIDFALQVLQTGESFAIKFKSIVPYPIKAAKVKNDFYNLIRQEARVQNKKVSVKNKGATREFTIEIREKGTYLYVEDIPTLWGGLPIETSNSLLYPWDDTVEEQIPAKLLLRRGAIIAPVIFDNTRSSQTVTQTEYSLSSHSSLYDLAKYYSEELPVIILPVKNLIETLDSMIPADHSPYPYYYGCFLKLLEKIVLQSRDRATAFYGDRNLHFRGFISSLHTQMPSYLAMGQNLAILQFVPEAGFSFDDIQFIINEFRNQNNQFSFNKEVQLLQEKSLLNAQKSAIVSNSQVPSFLLQLTHGAILDGHFPTPEELAKVTSNPRIRKLISSIVHNKEIQMISGKILVKNKQ</sequence>
<organism evidence="1 2">
    <name type="scientific">Candidatus Lokiarchaeum ossiferum</name>
    <dbReference type="NCBI Taxonomy" id="2951803"/>
    <lineage>
        <taxon>Archaea</taxon>
        <taxon>Promethearchaeati</taxon>
        <taxon>Promethearchaeota</taxon>
        <taxon>Promethearchaeia</taxon>
        <taxon>Promethearchaeales</taxon>
        <taxon>Promethearchaeaceae</taxon>
        <taxon>Candidatus Lokiarchaeum</taxon>
    </lineage>
</organism>
<protein>
    <submittedName>
        <fullName evidence="1">tRNA sulfurtransferase</fullName>
        <ecNumber evidence="1">2.8.1.4</ecNumber>
    </submittedName>
</protein>
<evidence type="ECO:0000313" key="1">
    <source>
        <dbReference type="EMBL" id="UYP47112.1"/>
    </source>
</evidence>